<dbReference type="RefSeq" id="WP_353685616.1">
    <property type="nucleotide sequence ID" value="NZ_CP144374.1"/>
</dbReference>
<evidence type="ECO:0000313" key="2">
    <source>
        <dbReference type="EMBL" id="XCH47959.1"/>
    </source>
</evidence>
<organism evidence="2">
    <name type="scientific">Thermodesulfovibrio obliviosus</name>
    <dbReference type="NCBI Taxonomy" id="3118332"/>
    <lineage>
        <taxon>Bacteria</taxon>
        <taxon>Pseudomonadati</taxon>
        <taxon>Nitrospirota</taxon>
        <taxon>Thermodesulfovibrionia</taxon>
        <taxon>Thermodesulfovibrionales</taxon>
        <taxon>Thermodesulfovibrionaceae</taxon>
        <taxon>Thermodesulfovibrio</taxon>
    </lineage>
</organism>
<name>A0AAU8H013_9BACT</name>
<gene>
    <name evidence="2" type="ORF">V4D31_06320</name>
</gene>
<feature type="chain" id="PRO_5043392256" evidence="1">
    <location>
        <begin position="23"/>
        <end position="53"/>
    </location>
</feature>
<protein>
    <submittedName>
        <fullName evidence="2">Uncharacterized protein</fullName>
    </submittedName>
</protein>
<evidence type="ECO:0000256" key="1">
    <source>
        <dbReference type="SAM" id="SignalP"/>
    </source>
</evidence>
<feature type="signal peptide" evidence="1">
    <location>
        <begin position="1"/>
        <end position="22"/>
    </location>
</feature>
<reference evidence="2" key="1">
    <citation type="submission" date="2024-01" db="EMBL/GenBank/DDBJ databases">
        <title>The first autotrophic representatives of the genus Thermodesulfovibrio.</title>
        <authorList>
            <person name="Maltseva A.I."/>
            <person name="Elcheninov A.G."/>
            <person name="Kublanov I.V."/>
            <person name="Lebedinsky A.V."/>
            <person name="Frolov E.N."/>
        </authorList>
    </citation>
    <scope>NUCLEOTIDE SEQUENCE</scope>
    <source>
        <strain evidence="2">3462-1</strain>
    </source>
</reference>
<dbReference type="AlphaFoldDB" id="A0AAU8H013"/>
<dbReference type="EMBL" id="CP144374">
    <property type="protein sequence ID" value="XCH47959.1"/>
    <property type="molecule type" value="Genomic_DNA"/>
</dbReference>
<keyword evidence="1" id="KW-0732">Signal</keyword>
<proteinExistence type="predicted"/>
<sequence>MKIIKQLLLILLVLSILSSSFAAEKRYSLPLEESPYIGYENAPVTIVEFIDYQ</sequence>
<dbReference type="KEGG" id="tob:V4D31_06320"/>
<dbReference type="Gene3D" id="3.40.30.10">
    <property type="entry name" value="Glutaredoxin"/>
    <property type="match status" value="1"/>
</dbReference>
<accession>A0AAU8H013</accession>